<dbReference type="RefSeq" id="WP_041977626.1">
    <property type="nucleotide sequence ID" value="NZ_CBXV010000008.1"/>
</dbReference>
<evidence type="ECO:0000256" key="3">
    <source>
        <dbReference type="PIRSR" id="PIRSR607837-1"/>
    </source>
</evidence>
<evidence type="ECO:0000256" key="2">
    <source>
        <dbReference type="ARBA" id="ARBA00022723"/>
    </source>
</evidence>
<keyword evidence="2 3" id="KW-0479">Metal-binding</keyword>
<feature type="binding site" evidence="3">
    <location>
        <position position="137"/>
    </location>
    <ligand>
        <name>a divalent metal cation</name>
        <dbReference type="ChEBI" id="CHEBI:60240"/>
    </ligand>
</feature>
<dbReference type="Gene3D" id="1.20.120.450">
    <property type="entry name" value="dinb family like domain"/>
    <property type="match status" value="1"/>
</dbReference>
<dbReference type="AlphaFoldDB" id="A0A0B6WYQ1"/>
<dbReference type="EMBL" id="CBXV010000008">
    <property type="protein sequence ID" value="CDM66393.1"/>
    <property type="molecule type" value="Genomic_DNA"/>
</dbReference>
<dbReference type="SUPFAM" id="SSF109854">
    <property type="entry name" value="DinB/YfiT-like putative metalloenzymes"/>
    <property type="match status" value="1"/>
</dbReference>
<feature type="binding site" evidence="3">
    <location>
        <position position="141"/>
    </location>
    <ligand>
        <name>a divalent metal cation</name>
        <dbReference type="ChEBI" id="CHEBI:60240"/>
    </ligand>
</feature>
<dbReference type="Pfam" id="PF05163">
    <property type="entry name" value="DinB"/>
    <property type="match status" value="1"/>
</dbReference>
<evidence type="ECO:0000313" key="5">
    <source>
        <dbReference type="Proteomes" id="UP000031518"/>
    </source>
</evidence>
<evidence type="ECO:0008006" key="6">
    <source>
        <dbReference type="Google" id="ProtNLM"/>
    </source>
</evidence>
<dbReference type="GO" id="GO:0046872">
    <property type="term" value="F:metal ion binding"/>
    <property type="evidence" value="ECO:0007669"/>
    <property type="project" value="UniProtKB-KW"/>
</dbReference>
<keyword evidence="5" id="KW-1185">Reference proteome</keyword>
<dbReference type="STRING" id="454194.PYK22_02423"/>
<evidence type="ECO:0000313" key="4">
    <source>
        <dbReference type="EMBL" id="CDM66393.1"/>
    </source>
</evidence>
<evidence type="ECO:0000256" key="1">
    <source>
        <dbReference type="ARBA" id="ARBA00008635"/>
    </source>
</evidence>
<proteinExistence type="inferred from homology"/>
<reference evidence="4 5" key="2">
    <citation type="submission" date="2015-01" db="EMBL/GenBank/DDBJ databases">
        <title>Complete genome sequence of Pyrinomonas methylaliphatogenes type strain K22T.</title>
        <authorList>
            <person name="Lee K.C.Y."/>
            <person name="Power J.F."/>
            <person name="Dunfield P.F."/>
            <person name="Morgan X.C."/>
            <person name="Huttenhower C."/>
            <person name="Stott M.B."/>
        </authorList>
    </citation>
    <scope>NUCLEOTIDE SEQUENCE [LARGE SCALE GENOMIC DNA]</scope>
    <source>
        <strain evidence="4 5">K22</strain>
    </source>
</reference>
<dbReference type="Proteomes" id="UP000031518">
    <property type="component" value="Unassembled WGS sequence"/>
</dbReference>
<feature type="binding site" evidence="3">
    <location>
        <position position="47"/>
    </location>
    <ligand>
        <name>a divalent metal cation</name>
        <dbReference type="ChEBI" id="CHEBI:60240"/>
    </ligand>
</feature>
<dbReference type="InterPro" id="IPR034660">
    <property type="entry name" value="DinB/YfiT-like"/>
</dbReference>
<sequence>MTISELFLPEFEQEVASTRRTLERVPDDRFDWRPHEKSMTMGALATHVANIPSWARVVIETDAFDVIGPDGKTVRAPEVASREELLKLFEQNVEAARRAIAAASDEELAKAWALRAGEQTLFTAPRFAVLRRMVFNHLIHHRAQLGVYLRLNGIPVPSVYGPSADEA</sequence>
<dbReference type="OrthoDB" id="119432at2"/>
<protein>
    <recommendedName>
        <fullName evidence="6">Damage-inducible protein DinB</fullName>
    </recommendedName>
</protein>
<name>A0A0B6WYQ1_9BACT</name>
<gene>
    <name evidence="4" type="ORF">PYK22_02423</name>
</gene>
<accession>A0A0B6WYQ1</accession>
<dbReference type="InterPro" id="IPR007837">
    <property type="entry name" value="DinB"/>
</dbReference>
<reference evidence="4 5" key="1">
    <citation type="submission" date="2013-12" db="EMBL/GenBank/DDBJ databases">
        <authorList>
            <person name="Stott M."/>
        </authorList>
    </citation>
    <scope>NUCLEOTIDE SEQUENCE [LARGE SCALE GENOMIC DNA]</scope>
    <source>
        <strain evidence="4 5">K22</strain>
    </source>
</reference>
<organism evidence="4 5">
    <name type="scientific">Pyrinomonas methylaliphatogenes</name>
    <dbReference type="NCBI Taxonomy" id="454194"/>
    <lineage>
        <taxon>Bacteria</taxon>
        <taxon>Pseudomonadati</taxon>
        <taxon>Acidobacteriota</taxon>
        <taxon>Blastocatellia</taxon>
        <taxon>Blastocatellales</taxon>
        <taxon>Pyrinomonadaceae</taxon>
        <taxon>Pyrinomonas</taxon>
    </lineage>
</organism>
<comment type="similarity">
    <text evidence="1">Belongs to the DinB family.</text>
</comment>